<protein>
    <submittedName>
        <fullName evidence="2">Uncharacterized protein</fullName>
    </submittedName>
</protein>
<feature type="region of interest" description="Disordered" evidence="1">
    <location>
        <begin position="37"/>
        <end position="57"/>
    </location>
</feature>
<organism evidence="2 3">
    <name type="scientific">Penicillium antarcticum</name>
    <dbReference type="NCBI Taxonomy" id="416450"/>
    <lineage>
        <taxon>Eukaryota</taxon>
        <taxon>Fungi</taxon>
        <taxon>Dikarya</taxon>
        <taxon>Ascomycota</taxon>
        <taxon>Pezizomycotina</taxon>
        <taxon>Eurotiomycetes</taxon>
        <taxon>Eurotiomycetidae</taxon>
        <taxon>Eurotiales</taxon>
        <taxon>Aspergillaceae</taxon>
        <taxon>Penicillium</taxon>
    </lineage>
</organism>
<reference evidence="3" key="1">
    <citation type="journal article" date="2017" name="Nat. Microbiol.">
        <title>Global analysis of biosynthetic gene clusters reveals vast potential of secondary metabolite production in Penicillium species.</title>
        <authorList>
            <person name="Nielsen J.C."/>
            <person name="Grijseels S."/>
            <person name="Prigent S."/>
            <person name="Ji B."/>
            <person name="Dainat J."/>
            <person name="Nielsen K.F."/>
            <person name="Frisvad J.C."/>
            <person name="Workman M."/>
            <person name="Nielsen J."/>
        </authorList>
    </citation>
    <scope>NUCLEOTIDE SEQUENCE [LARGE SCALE GENOMIC DNA]</scope>
    <source>
        <strain evidence="3">IBT 31811</strain>
    </source>
</reference>
<dbReference type="AlphaFoldDB" id="A0A1V6PZJ9"/>
<dbReference type="EMBL" id="MDYN01000024">
    <property type="protein sequence ID" value="OQD81886.1"/>
    <property type="molecule type" value="Genomic_DNA"/>
</dbReference>
<comment type="caution">
    <text evidence="2">The sequence shown here is derived from an EMBL/GenBank/DDBJ whole genome shotgun (WGS) entry which is preliminary data.</text>
</comment>
<evidence type="ECO:0000313" key="3">
    <source>
        <dbReference type="Proteomes" id="UP000191672"/>
    </source>
</evidence>
<keyword evidence="3" id="KW-1185">Reference proteome</keyword>
<sequence length="57" mass="6473">MDSALRRTVVPKMVASPQSQIHQKYLSCFSSSREKQMGQMTSFPQKLSALDPQEQMV</sequence>
<name>A0A1V6PZJ9_9EURO</name>
<accession>A0A1V6PZJ9</accession>
<gene>
    <name evidence="2" type="ORF">PENANT_c024G08276</name>
</gene>
<evidence type="ECO:0000256" key="1">
    <source>
        <dbReference type="SAM" id="MobiDB-lite"/>
    </source>
</evidence>
<evidence type="ECO:0000313" key="2">
    <source>
        <dbReference type="EMBL" id="OQD81886.1"/>
    </source>
</evidence>
<dbReference type="Proteomes" id="UP000191672">
    <property type="component" value="Unassembled WGS sequence"/>
</dbReference>
<proteinExistence type="predicted"/>